<gene>
    <name evidence="2" type="ORF">K227x_43520</name>
</gene>
<dbReference type="SUPFAM" id="SSF50156">
    <property type="entry name" value="PDZ domain-like"/>
    <property type="match status" value="1"/>
</dbReference>
<organism evidence="2 3">
    <name type="scientific">Rubripirellula lacrimiformis</name>
    <dbReference type="NCBI Taxonomy" id="1930273"/>
    <lineage>
        <taxon>Bacteria</taxon>
        <taxon>Pseudomonadati</taxon>
        <taxon>Planctomycetota</taxon>
        <taxon>Planctomycetia</taxon>
        <taxon>Pirellulales</taxon>
        <taxon>Pirellulaceae</taxon>
        <taxon>Rubripirellula</taxon>
    </lineage>
</organism>
<dbReference type="EMBL" id="CP036525">
    <property type="protein sequence ID" value="QDT05946.1"/>
    <property type="molecule type" value="Genomic_DNA"/>
</dbReference>
<dbReference type="RefSeq" id="WP_145172315.1">
    <property type="nucleotide sequence ID" value="NZ_CP036525.1"/>
</dbReference>
<dbReference type="InterPro" id="IPR036034">
    <property type="entry name" value="PDZ_sf"/>
</dbReference>
<accession>A0A517NFM8</accession>
<dbReference type="Proteomes" id="UP000318538">
    <property type="component" value="Chromosome"/>
</dbReference>
<keyword evidence="3" id="KW-1185">Reference proteome</keyword>
<evidence type="ECO:0000313" key="2">
    <source>
        <dbReference type="EMBL" id="QDT05946.1"/>
    </source>
</evidence>
<dbReference type="InterPro" id="IPR001478">
    <property type="entry name" value="PDZ"/>
</dbReference>
<dbReference type="Pfam" id="PF13180">
    <property type="entry name" value="PDZ_2"/>
    <property type="match status" value="1"/>
</dbReference>
<evidence type="ECO:0000313" key="3">
    <source>
        <dbReference type="Proteomes" id="UP000318538"/>
    </source>
</evidence>
<dbReference type="OrthoDB" id="251597at2"/>
<dbReference type="KEGG" id="rlc:K227x_43520"/>
<dbReference type="SMART" id="SM00228">
    <property type="entry name" value="PDZ"/>
    <property type="match status" value="1"/>
</dbReference>
<feature type="domain" description="PDZ" evidence="1">
    <location>
        <begin position="345"/>
        <end position="415"/>
    </location>
</feature>
<name>A0A517NFM8_9BACT</name>
<sequence>MQNEPYGLPRFRLSLDRLALDRLPLNRLPLNRLPLNRFHRRRSGSGRSCSPSLIHPIAIMALVLCGTIAQADEPSDKPQVSDGRAEGTVAYWVTQLNSDQYLRRETACQKLAEAGPKAVDDLIAVMKSGELETVERASDVLTRIAMANLPSEDGGTWDKLNQLETETVGRAASRAQSAIEEIRKQRSAQARVELQAAGVFVGLDEFVIRAISQPRLMVQIDEKWQGDAKSLQWLSWLDGIENARIKGPAVRSDVLAQVTNVPELKSMAIVDGTVDDEVMEALLAMKPINVLEFRYVPLTDQQGDQITKIPVRVSLNLMGTGISSEKATAMQEATPGLQIDHRQGGFLGVTCQDSFDVCEISGVVAKSAAEEAGLIRGDIIVKVDDTEVTRFKDLQNAINRHVPGDAVKIMFRRAETVKTVSPILRKFQD</sequence>
<dbReference type="Gene3D" id="2.30.42.10">
    <property type="match status" value="1"/>
</dbReference>
<protein>
    <recommendedName>
        <fullName evidence="1">PDZ domain-containing protein</fullName>
    </recommendedName>
</protein>
<proteinExistence type="predicted"/>
<reference evidence="2 3" key="1">
    <citation type="submission" date="2019-02" db="EMBL/GenBank/DDBJ databases">
        <title>Deep-cultivation of Planctomycetes and their phenomic and genomic characterization uncovers novel biology.</title>
        <authorList>
            <person name="Wiegand S."/>
            <person name="Jogler M."/>
            <person name="Boedeker C."/>
            <person name="Pinto D."/>
            <person name="Vollmers J."/>
            <person name="Rivas-Marin E."/>
            <person name="Kohn T."/>
            <person name="Peeters S.H."/>
            <person name="Heuer A."/>
            <person name="Rast P."/>
            <person name="Oberbeckmann S."/>
            <person name="Bunk B."/>
            <person name="Jeske O."/>
            <person name="Meyerdierks A."/>
            <person name="Storesund J.E."/>
            <person name="Kallscheuer N."/>
            <person name="Luecker S."/>
            <person name="Lage O.M."/>
            <person name="Pohl T."/>
            <person name="Merkel B.J."/>
            <person name="Hornburger P."/>
            <person name="Mueller R.-W."/>
            <person name="Bruemmer F."/>
            <person name="Labrenz M."/>
            <person name="Spormann A.M."/>
            <person name="Op den Camp H."/>
            <person name="Overmann J."/>
            <person name="Amann R."/>
            <person name="Jetten M.S.M."/>
            <person name="Mascher T."/>
            <person name="Medema M.H."/>
            <person name="Devos D.P."/>
            <person name="Kaster A.-K."/>
            <person name="Ovreas L."/>
            <person name="Rohde M."/>
            <person name="Galperin M.Y."/>
            <person name="Jogler C."/>
        </authorList>
    </citation>
    <scope>NUCLEOTIDE SEQUENCE [LARGE SCALE GENOMIC DNA]</scope>
    <source>
        <strain evidence="2 3">K22_7</strain>
    </source>
</reference>
<evidence type="ECO:0000259" key="1">
    <source>
        <dbReference type="SMART" id="SM00228"/>
    </source>
</evidence>
<dbReference type="AlphaFoldDB" id="A0A517NFM8"/>